<evidence type="ECO:0000313" key="2">
    <source>
        <dbReference type="EMBL" id="MDR6539389.1"/>
    </source>
</evidence>
<gene>
    <name evidence="2" type="ORF">J2739_005185</name>
</gene>
<proteinExistence type="predicted"/>
<dbReference type="Proteomes" id="UP001184230">
    <property type="component" value="Unassembled WGS sequence"/>
</dbReference>
<organism evidence="2 3">
    <name type="scientific">Variovorax soli</name>
    <dbReference type="NCBI Taxonomy" id="376815"/>
    <lineage>
        <taxon>Bacteria</taxon>
        <taxon>Pseudomonadati</taxon>
        <taxon>Pseudomonadota</taxon>
        <taxon>Betaproteobacteria</taxon>
        <taxon>Burkholderiales</taxon>
        <taxon>Comamonadaceae</taxon>
        <taxon>Variovorax</taxon>
    </lineage>
</organism>
<name>A0ABU1NLS3_9BURK</name>
<evidence type="ECO:0000256" key="1">
    <source>
        <dbReference type="SAM" id="MobiDB-lite"/>
    </source>
</evidence>
<feature type="region of interest" description="Disordered" evidence="1">
    <location>
        <begin position="1"/>
        <end position="29"/>
    </location>
</feature>
<comment type="caution">
    <text evidence="2">The sequence shown here is derived from an EMBL/GenBank/DDBJ whole genome shotgun (WGS) entry which is preliminary data.</text>
</comment>
<reference evidence="2 3" key="1">
    <citation type="submission" date="2023-07" db="EMBL/GenBank/DDBJ databases">
        <title>Sorghum-associated microbial communities from plants grown in Nebraska, USA.</title>
        <authorList>
            <person name="Schachtman D."/>
        </authorList>
    </citation>
    <scope>NUCLEOTIDE SEQUENCE [LARGE SCALE GENOMIC DNA]</scope>
    <source>
        <strain evidence="2 3">DS1781</strain>
    </source>
</reference>
<sequence>MKRPHVRHFVSSLPPEGAHASLGAARQEA</sequence>
<dbReference type="EMBL" id="JAVDRF010000016">
    <property type="protein sequence ID" value="MDR6539389.1"/>
    <property type="molecule type" value="Genomic_DNA"/>
</dbReference>
<protein>
    <submittedName>
        <fullName evidence="2">Uncharacterized protein</fullName>
    </submittedName>
</protein>
<keyword evidence="3" id="KW-1185">Reference proteome</keyword>
<evidence type="ECO:0000313" key="3">
    <source>
        <dbReference type="Proteomes" id="UP001184230"/>
    </source>
</evidence>
<accession>A0ABU1NLS3</accession>